<dbReference type="InterPro" id="IPR050298">
    <property type="entry name" value="Gram-neg_bact_OMP"/>
</dbReference>
<dbReference type="Gene3D" id="2.40.160.10">
    <property type="entry name" value="Porin"/>
    <property type="match status" value="1"/>
</dbReference>
<dbReference type="GO" id="GO:0015288">
    <property type="term" value="F:porin activity"/>
    <property type="evidence" value="ECO:0007669"/>
    <property type="project" value="InterPro"/>
</dbReference>
<feature type="domain" description="Porin" evidence="5">
    <location>
        <begin position="9"/>
        <end position="298"/>
    </location>
</feature>
<comment type="caution">
    <text evidence="6">The sequence shown here is derived from an EMBL/GenBank/DDBJ whole genome shotgun (WGS) entry which is preliminary data.</text>
</comment>
<proteinExistence type="predicted"/>
<dbReference type="InterPro" id="IPR023614">
    <property type="entry name" value="Porin_dom_sf"/>
</dbReference>
<evidence type="ECO:0000256" key="2">
    <source>
        <dbReference type="ARBA" id="ARBA00022729"/>
    </source>
</evidence>
<evidence type="ECO:0000256" key="3">
    <source>
        <dbReference type="ARBA" id="ARBA00023136"/>
    </source>
</evidence>
<evidence type="ECO:0000256" key="1">
    <source>
        <dbReference type="ARBA" id="ARBA00004571"/>
    </source>
</evidence>
<dbReference type="EMBL" id="JADEYS010000008">
    <property type="protein sequence ID" value="MBE9397582.1"/>
    <property type="molecule type" value="Genomic_DNA"/>
</dbReference>
<accession>A0A8J7FCK5</accession>
<evidence type="ECO:0000256" key="4">
    <source>
        <dbReference type="SAM" id="SignalP"/>
    </source>
</evidence>
<feature type="signal peptide" evidence="4">
    <location>
        <begin position="1"/>
        <end position="21"/>
    </location>
</feature>
<evidence type="ECO:0000259" key="5">
    <source>
        <dbReference type="Pfam" id="PF13609"/>
    </source>
</evidence>
<dbReference type="PANTHER" id="PTHR34501:SF2">
    <property type="entry name" value="OUTER MEMBRANE PORIN F-RELATED"/>
    <property type="match status" value="1"/>
</dbReference>
<dbReference type="PANTHER" id="PTHR34501">
    <property type="entry name" value="PROTEIN YDDL-RELATED"/>
    <property type="match status" value="1"/>
</dbReference>
<dbReference type="Pfam" id="PF13609">
    <property type="entry name" value="Porin_4"/>
    <property type="match status" value="1"/>
</dbReference>
<organism evidence="6 7">
    <name type="scientific">Pontibacterium sinense</name>
    <dbReference type="NCBI Taxonomy" id="2781979"/>
    <lineage>
        <taxon>Bacteria</taxon>
        <taxon>Pseudomonadati</taxon>
        <taxon>Pseudomonadota</taxon>
        <taxon>Gammaproteobacteria</taxon>
        <taxon>Oceanospirillales</taxon>
        <taxon>Oceanospirillaceae</taxon>
        <taxon>Pontibacterium</taxon>
    </lineage>
</organism>
<keyword evidence="2 4" id="KW-0732">Signal</keyword>
<dbReference type="SUPFAM" id="SSF56935">
    <property type="entry name" value="Porins"/>
    <property type="match status" value="1"/>
</dbReference>
<reference evidence="6" key="1">
    <citation type="submission" date="2020-10" db="EMBL/GenBank/DDBJ databases">
        <title>Bacterium isolated from coastal waters sediment.</title>
        <authorList>
            <person name="Chen R.-J."/>
            <person name="Lu D.-C."/>
            <person name="Zhu K.-L."/>
            <person name="Du Z.-J."/>
        </authorList>
    </citation>
    <scope>NUCLEOTIDE SEQUENCE</scope>
    <source>
        <strain evidence="6">N1Y112</strain>
    </source>
</reference>
<evidence type="ECO:0000313" key="6">
    <source>
        <dbReference type="EMBL" id="MBE9397582.1"/>
    </source>
</evidence>
<dbReference type="InterPro" id="IPR033900">
    <property type="entry name" value="Gram_neg_porin_domain"/>
</dbReference>
<name>A0A8J7FCK5_9GAMM</name>
<feature type="chain" id="PRO_5035167168" evidence="4">
    <location>
        <begin position="22"/>
        <end position="313"/>
    </location>
</feature>
<sequence>MIAKKIVVAALGLTTVSMAQAATIYEGNGLSYKLKGDWQIQLRQKAGADKELDVEFDDLELKNSIVYTLNDDLKAFGQLDYSFDGEGNDSSKESAKLEEAYVGLDFGTAAVAIGRQNLAGDEFGVEAALETHTAQDRFEQVADKGDDVIRLDASFDNVTVIASALIGAESSANGSGEAFDLFVATQLAGVELAAAYQTYNANTAGAEDQNTWGISAAYNFGFAALAADYSTTDTGAGDKDVSNLAAKFKLSPTTKMAIGVVKSDEGSTDTTEWYTNVEYKFPTQKNVSLFAEIADTDEPNSDLGYLAGMRIKF</sequence>
<protein>
    <submittedName>
        <fullName evidence="6">Porin</fullName>
    </submittedName>
</protein>
<gene>
    <name evidence="6" type="ORF">IOQ59_09955</name>
</gene>
<keyword evidence="7" id="KW-1185">Reference proteome</keyword>
<dbReference type="AlphaFoldDB" id="A0A8J7FCK5"/>
<evidence type="ECO:0000313" key="7">
    <source>
        <dbReference type="Proteomes" id="UP000640333"/>
    </source>
</evidence>
<keyword evidence="3" id="KW-0472">Membrane</keyword>
<dbReference type="Proteomes" id="UP000640333">
    <property type="component" value="Unassembled WGS sequence"/>
</dbReference>
<comment type="subcellular location">
    <subcellularLocation>
        <location evidence="1">Cell outer membrane</location>
        <topology evidence="1">Multi-pass membrane protein</topology>
    </subcellularLocation>
</comment>
<dbReference type="GO" id="GO:0009279">
    <property type="term" value="C:cell outer membrane"/>
    <property type="evidence" value="ECO:0007669"/>
    <property type="project" value="UniProtKB-SubCell"/>
</dbReference>